<feature type="transmembrane region" description="Helical" evidence="9">
    <location>
        <begin position="59"/>
        <end position="79"/>
    </location>
</feature>
<feature type="transmembrane region" description="Helical" evidence="9">
    <location>
        <begin position="6"/>
        <end position="22"/>
    </location>
</feature>
<keyword evidence="5 9" id="KW-0812">Transmembrane</keyword>
<dbReference type="InterPro" id="IPR048640">
    <property type="entry name" value="MgtC-like_C"/>
</dbReference>
<evidence type="ECO:0000259" key="11">
    <source>
        <dbReference type="Pfam" id="PF21770"/>
    </source>
</evidence>
<evidence type="ECO:0000313" key="13">
    <source>
        <dbReference type="Proteomes" id="UP000270342"/>
    </source>
</evidence>
<gene>
    <name evidence="12" type="ORF">D7S86_10840</name>
</gene>
<dbReference type="PANTHER" id="PTHR33778">
    <property type="entry name" value="PROTEIN MGTC"/>
    <property type="match status" value="1"/>
</dbReference>
<feature type="domain" description="MgtC-like C-terminal" evidence="11">
    <location>
        <begin position="147"/>
        <end position="225"/>
    </location>
</feature>
<comment type="similarity">
    <text evidence="2 9">Belongs to the MgtC/SapB family.</text>
</comment>
<accession>A0A494XYQ8</accession>
<keyword evidence="13" id="KW-1185">Reference proteome</keyword>
<feature type="transmembrane region" description="Helical" evidence="9">
    <location>
        <begin position="91"/>
        <end position="110"/>
    </location>
</feature>
<evidence type="ECO:0000259" key="10">
    <source>
        <dbReference type="Pfam" id="PF02308"/>
    </source>
</evidence>
<proteinExistence type="inferred from homology"/>
<dbReference type="OrthoDB" id="9811198at2"/>
<name>A0A494XYQ8_9BURK</name>
<dbReference type="PANTHER" id="PTHR33778:SF3">
    <property type="entry name" value="PROTEIN MGTC"/>
    <property type="match status" value="1"/>
</dbReference>
<comment type="caution">
    <text evidence="12">The sequence shown here is derived from an EMBL/GenBank/DDBJ whole genome shotgun (WGS) entry which is preliminary data.</text>
</comment>
<dbReference type="Pfam" id="PF02308">
    <property type="entry name" value="MgtC"/>
    <property type="match status" value="1"/>
</dbReference>
<evidence type="ECO:0000313" key="12">
    <source>
        <dbReference type="EMBL" id="RKP55715.1"/>
    </source>
</evidence>
<feature type="transmembrane region" description="Helical" evidence="9">
    <location>
        <begin position="34"/>
        <end position="53"/>
    </location>
</feature>
<evidence type="ECO:0000256" key="5">
    <source>
        <dbReference type="ARBA" id="ARBA00022692"/>
    </source>
</evidence>
<dbReference type="InterPro" id="IPR003416">
    <property type="entry name" value="MgtC/SapB/SrpB/YhiD_fam"/>
</dbReference>
<keyword evidence="9" id="KW-0997">Cell inner membrane</keyword>
<dbReference type="RefSeq" id="WP_121086283.1">
    <property type="nucleotide sequence ID" value="NZ_RBZU01000004.1"/>
</dbReference>
<dbReference type="EMBL" id="RBZU01000004">
    <property type="protein sequence ID" value="RKP55715.1"/>
    <property type="molecule type" value="Genomic_DNA"/>
</dbReference>
<evidence type="ECO:0000256" key="9">
    <source>
        <dbReference type="RuleBase" id="RU365041"/>
    </source>
</evidence>
<keyword evidence="6 9" id="KW-1133">Transmembrane helix</keyword>
<organism evidence="12 13">
    <name type="scientific">Pararobbsia silviterrae</name>
    <dbReference type="NCBI Taxonomy" id="1792498"/>
    <lineage>
        <taxon>Bacteria</taxon>
        <taxon>Pseudomonadati</taxon>
        <taxon>Pseudomonadota</taxon>
        <taxon>Betaproteobacteria</taxon>
        <taxon>Burkholderiales</taxon>
        <taxon>Burkholderiaceae</taxon>
        <taxon>Pararobbsia</taxon>
    </lineage>
</organism>
<evidence type="ECO:0000256" key="4">
    <source>
        <dbReference type="ARBA" id="ARBA00022475"/>
    </source>
</evidence>
<evidence type="ECO:0000256" key="7">
    <source>
        <dbReference type="ARBA" id="ARBA00023136"/>
    </source>
</evidence>
<dbReference type="Pfam" id="PF21770">
    <property type="entry name" value="MgtC_SapB_C"/>
    <property type="match status" value="1"/>
</dbReference>
<dbReference type="Proteomes" id="UP000270342">
    <property type="component" value="Unassembled WGS sequence"/>
</dbReference>
<reference evidence="12 13" key="1">
    <citation type="submission" date="2018-10" db="EMBL/GenBank/DDBJ databases">
        <title>Robbsia sp. DHC34, isolated from soil.</title>
        <authorList>
            <person name="Gao Z.-H."/>
            <person name="Qiu L.-H."/>
        </authorList>
    </citation>
    <scope>NUCLEOTIDE SEQUENCE [LARGE SCALE GENOMIC DNA]</scope>
    <source>
        <strain evidence="12 13">DHC34</strain>
    </source>
</reference>
<comment type="function">
    <text evidence="8">Virulence factor required for growth in low Mg(2+) medium and for intramacrophage survival. May be involved in regulating membrane potential by activating Na(+)/K(+)-ATPase.</text>
</comment>
<keyword evidence="7 9" id="KW-0472">Membrane</keyword>
<sequence length="235" mass="24797">MTLDFFFRLFAAFACGVAIGLERQMRQRTAGLRTITLVASGACLFVTLGVLTGNGTAGVTQIAAYVVSGVGFLGGGVIMRDKGSIQGINTAATLWCAAAVGVLCGAGHFVPAVSGTVIVLVTNTVLRELSRFINTTPVDSADLIREYVFTVVCREQDEVHVRAMLANAMASGPLSFQSLSSRDLGEDGARIEVTATLQLHPKYQHMLEQIASRLSMEKGVSSVGWTGLTAEPAPE</sequence>
<dbReference type="Gene3D" id="3.30.70.260">
    <property type="match status" value="1"/>
</dbReference>
<feature type="domain" description="MgtC/SapB/SrpB/YhiD N-terminal" evidence="10">
    <location>
        <begin position="9"/>
        <end position="131"/>
    </location>
</feature>
<dbReference type="PRINTS" id="PR01837">
    <property type="entry name" value="MGTCSAPBPROT"/>
</dbReference>
<dbReference type="InterPro" id="IPR049177">
    <property type="entry name" value="MgtC_SapB_SrpB_YhiD_N"/>
</dbReference>
<dbReference type="AlphaFoldDB" id="A0A494XYQ8"/>
<evidence type="ECO:0000256" key="1">
    <source>
        <dbReference type="ARBA" id="ARBA00004651"/>
    </source>
</evidence>
<dbReference type="GO" id="GO:0005886">
    <property type="term" value="C:plasma membrane"/>
    <property type="evidence" value="ECO:0007669"/>
    <property type="project" value="UniProtKB-SubCell"/>
</dbReference>
<protein>
    <recommendedName>
        <fullName evidence="3 9">Protein MgtC</fullName>
    </recommendedName>
</protein>
<evidence type="ECO:0000256" key="8">
    <source>
        <dbReference type="ARBA" id="ARBA00025369"/>
    </source>
</evidence>
<evidence type="ECO:0000256" key="2">
    <source>
        <dbReference type="ARBA" id="ARBA00009298"/>
    </source>
</evidence>
<keyword evidence="4" id="KW-1003">Cell membrane</keyword>
<evidence type="ECO:0000256" key="6">
    <source>
        <dbReference type="ARBA" id="ARBA00022989"/>
    </source>
</evidence>
<comment type="subcellular location">
    <subcellularLocation>
        <location evidence="9">Cell inner membrane</location>
        <topology evidence="9">Multi-pass membrane protein</topology>
    </subcellularLocation>
    <subcellularLocation>
        <location evidence="1">Cell membrane</location>
        <topology evidence="1">Multi-pass membrane protein</topology>
    </subcellularLocation>
</comment>
<evidence type="ECO:0000256" key="3">
    <source>
        <dbReference type="ARBA" id="ARBA00013833"/>
    </source>
</evidence>